<keyword evidence="2" id="KW-1185">Reference proteome</keyword>
<comment type="caution">
    <text evidence="1">The sequence shown here is derived from an EMBL/GenBank/DDBJ whole genome shotgun (WGS) entry which is preliminary data.</text>
</comment>
<sequence>MREWRTSKGKPSPCSLFARKFNKPVALRLLNMGSLTHTENPNPKFEAIFDNQLRSTIIFLCIIRKWDLRMAMDMSGSSIGLVYFGSIALFNYNHYMIVYGCKVGELYATENPGALSDPKTQRIVMHEVLQSVCMLTQDQYGNYVVQVMMKDQFANYVIHKLLESFDDHKLELILNRIKVHLNALKKYTYEKHIVSHVDKLAPAGGTYSLPFPL</sequence>
<reference evidence="1" key="1">
    <citation type="submission" date="2022-02" db="EMBL/GenBank/DDBJ databases">
        <title>Plant Genome Project.</title>
        <authorList>
            <person name="Zhang R.-G."/>
        </authorList>
    </citation>
    <scope>NUCLEOTIDE SEQUENCE</scope>
    <source>
        <strain evidence="1">AT1</strain>
    </source>
</reference>
<evidence type="ECO:0000313" key="2">
    <source>
        <dbReference type="Proteomes" id="UP001062846"/>
    </source>
</evidence>
<name>A0ACC0N2F4_RHOML</name>
<protein>
    <submittedName>
        <fullName evidence="1">Uncharacterized protein</fullName>
    </submittedName>
</protein>
<proteinExistence type="predicted"/>
<dbReference type="Proteomes" id="UP001062846">
    <property type="component" value="Chromosome 7"/>
</dbReference>
<gene>
    <name evidence="1" type="ORF">RHMOL_Rhmol07G0163500</name>
</gene>
<organism evidence="1 2">
    <name type="scientific">Rhododendron molle</name>
    <name type="common">Chinese azalea</name>
    <name type="synonym">Azalea mollis</name>
    <dbReference type="NCBI Taxonomy" id="49168"/>
    <lineage>
        <taxon>Eukaryota</taxon>
        <taxon>Viridiplantae</taxon>
        <taxon>Streptophyta</taxon>
        <taxon>Embryophyta</taxon>
        <taxon>Tracheophyta</taxon>
        <taxon>Spermatophyta</taxon>
        <taxon>Magnoliopsida</taxon>
        <taxon>eudicotyledons</taxon>
        <taxon>Gunneridae</taxon>
        <taxon>Pentapetalae</taxon>
        <taxon>asterids</taxon>
        <taxon>Ericales</taxon>
        <taxon>Ericaceae</taxon>
        <taxon>Ericoideae</taxon>
        <taxon>Rhodoreae</taxon>
        <taxon>Rhododendron</taxon>
    </lineage>
</organism>
<evidence type="ECO:0000313" key="1">
    <source>
        <dbReference type="EMBL" id="KAI8547014.1"/>
    </source>
</evidence>
<dbReference type="EMBL" id="CM046394">
    <property type="protein sequence ID" value="KAI8547014.1"/>
    <property type="molecule type" value="Genomic_DNA"/>
</dbReference>
<accession>A0ACC0N2F4</accession>